<evidence type="ECO:0000256" key="3">
    <source>
        <dbReference type="ARBA" id="ARBA00023163"/>
    </source>
</evidence>
<dbReference type="Proteomes" id="UP000316801">
    <property type="component" value="Unassembled WGS sequence"/>
</dbReference>
<evidence type="ECO:0000313" key="6">
    <source>
        <dbReference type="Proteomes" id="UP000316801"/>
    </source>
</evidence>
<dbReference type="Pfam" id="PF03472">
    <property type="entry name" value="Autoind_bind"/>
    <property type="match status" value="1"/>
</dbReference>
<evidence type="ECO:0000256" key="1">
    <source>
        <dbReference type="ARBA" id="ARBA00023015"/>
    </source>
</evidence>
<dbReference type="GO" id="GO:0006355">
    <property type="term" value="P:regulation of DNA-templated transcription"/>
    <property type="evidence" value="ECO:0007669"/>
    <property type="project" value="InterPro"/>
</dbReference>
<evidence type="ECO:0000259" key="4">
    <source>
        <dbReference type="PROSITE" id="PS50043"/>
    </source>
</evidence>
<proteinExistence type="predicted"/>
<dbReference type="InterPro" id="IPR000792">
    <property type="entry name" value="Tscrpt_reg_LuxR_C"/>
</dbReference>
<dbReference type="Pfam" id="PF00196">
    <property type="entry name" value="GerE"/>
    <property type="match status" value="1"/>
</dbReference>
<comment type="caution">
    <text evidence="5">The sequence shown here is derived from an EMBL/GenBank/DDBJ whole genome shotgun (WGS) entry which is preliminary data.</text>
</comment>
<dbReference type="InterPro" id="IPR036388">
    <property type="entry name" value="WH-like_DNA-bd_sf"/>
</dbReference>
<evidence type="ECO:0000313" key="5">
    <source>
        <dbReference type="EMBL" id="TRL41350.1"/>
    </source>
</evidence>
<reference evidence="5 6" key="1">
    <citation type="submission" date="2019-07" db="EMBL/GenBank/DDBJ databases">
        <title>Ln-dependent methylotrophs.</title>
        <authorList>
            <person name="Tani A."/>
        </authorList>
    </citation>
    <scope>NUCLEOTIDE SEQUENCE [LARGE SCALE GENOMIC DNA]</scope>
    <source>
        <strain evidence="5 6">SM12</strain>
    </source>
</reference>
<dbReference type="PANTHER" id="PTHR44688">
    <property type="entry name" value="DNA-BINDING TRANSCRIPTIONAL ACTIVATOR DEVR_DOSR"/>
    <property type="match status" value="1"/>
</dbReference>
<dbReference type="GO" id="GO:0003677">
    <property type="term" value="F:DNA binding"/>
    <property type="evidence" value="ECO:0007669"/>
    <property type="project" value="UniProtKB-KW"/>
</dbReference>
<dbReference type="SMART" id="SM00421">
    <property type="entry name" value="HTH_LUXR"/>
    <property type="match status" value="1"/>
</dbReference>
<dbReference type="CDD" id="cd06170">
    <property type="entry name" value="LuxR_C_like"/>
    <property type="match status" value="1"/>
</dbReference>
<keyword evidence="2" id="KW-0238">DNA-binding</keyword>
<dbReference type="Gene3D" id="1.10.10.10">
    <property type="entry name" value="Winged helix-like DNA-binding domain superfamily/Winged helix DNA-binding domain"/>
    <property type="match status" value="1"/>
</dbReference>
<dbReference type="SUPFAM" id="SSF46894">
    <property type="entry name" value="C-terminal effector domain of the bipartite response regulators"/>
    <property type="match status" value="1"/>
</dbReference>
<keyword evidence="6" id="KW-1185">Reference proteome</keyword>
<keyword evidence="1" id="KW-0805">Transcription regulation</keyword>
<dbReference type="InterPro" id="IPR005143">
    <property type="entry name" value="TF_LuxR_autoind-bd_dom"/>
</dbReference>
<name>A0A549TFT0_9HYPH</name>
<dbReference type="PROSITE" id="PS00622">
    <property type="entry name" value="HTH_LUXR_1"/>
    <property type="match status" value="1"/>
</dbReference>
<dbReference type="InterPro" id="IPR036693">
    <property type="entry name" value="TF_LuxR_autoind-bd_dom_sf"/>
</dbReference>
<dbReference type="InterPro" id="IPR016032">
    <property type="entry name" value="Sig_transdc_resp-reg_C-effctor"/>
</dbReference>
<keyword evidence="3" id="KW-0804">Transcription</keyword>
<gene>
    <name evidence="5" type="ORF">FNA46_04445</name>
</gene>
<organism evidence="5 6">
    <name type="scientific">Rhizobium straminoryzae</name>
    <dbReference type="NCBI Taxonomy" id="1387186"/>
    <lineage>
        <taxon>Bacteria</taxon>
        <taxon>Pseudomonadati</taxon>
        <taxon>Pseudomonadota</taxon>
        <taxon>Alphaproteobacteria</taxon>
        <taxon>Hyphomicrobiales</taxon>
        <taxon>Rhizobiaceae</taxon>
        <taxon>Rhizobium/Agrobacterium group</taxon>
        <taxon>Rhizobium</taxon>
    </lineage>
</organism>
<dbReference type="EMBL" id="VJMG01000010">
    <property type="protein sequence ID" value="TRL41350.1"/>
    <property type="molecule type" value="Genomic_DNA"/>
</dbReference>
<dbReference type="PANTHER" id="PTHR44688:SF16">
    <property type="entry name" value="DNA-BINDING TRANSCRIPTIONAL ACTIVATOR DEVR_DOSR"/>
    <property type="match status" value="1"/>
</dbReference>
<evidence type="ECO:0000256" key="2">
    <source>
        <dbReference type="ARBA" id="ARBA00023125"/>
    </source>
</evidence>
<dbReference type="Gene3D" id="3.30.450.80">
    <property type="entry name" value="Transcription factor LuxR-like, autoinducer-binding domain"/>
    <property type="match status" value="1"/>
</dbReference>
<dbReference type="SUPFAM" id="SSF75516">
    <property type="entry name" value="Pheromone-binding domain of LuxR-like quorum-sensing transcription factors"/>
    <property type="match status" value="1"/>
</dbReference>
<accession>A0A549TFT0</accession>
<dbReference type="AlphaFoldDB" id="A0A549TFT0"/>
<protein>
    <submittedName>
        <fullName evidence="5">LuxR family transcriptional regulator</fullName>
    </submittedName>
</protein>
<dbReference type="PROSITE" id="PS50043">
    <property type="entry name" value="HTH_LUXR_2"/>
    <property type="match status" value="1"/>
</dbReference>
<sequence length="269" mass="29965">MPGDGPGAGRREVGMDMIGIEERFAAAGSLSGQIDELFVAMQDYGFDTLIYDYTPGRYDLSGQLMIPTVLELRNVDETMRDYWCSRGYFRHDPVQHAALGTTAPFFWNYDPKAQTLIHAFMNEDSAPVAEFLWARGLTAGVTVPIHLPGGDYATVTGIRAGDPARLERDARQCLGDFSLIAHLFQRAAARRIAREQTLSGLPRLTTRERECLRYSAEGYSAKEISRLIDRSVPTVVMHLNAATRKLGARNRTQAVARAAHLRMFDQPRG</sequence>
<dbReference type="PRINTS" id="PR00038">
    <property type="entry name" value="HTHLUXR"/>
</dbReference>
<feature type="domain" description="HTH luxR-type" evidence="4">
    <location>
        <begin position="197"/>
        <end position="262"/>
    </location>
</feature>